<comment type="similarity">
    <text evidence="1">Belongs to the universal ribosomal protein uS3 family.</text>
</comment>
<proteinExistence type="inferred from homology"/>
<dbReference type="GO" id="GO:1990904">
    <property type="term" value="C:ribonucleoprotein complex"/>
    <property type="evidence" value="ECO:0007669"/>
    <property type="project" value="UniProtKB-KW"/>
</dbReference>
<keyword evidence="2 4" id="KW-0689">Ribosomal protein</keyword>
<protein>
    <submittedName>
        <fullName evidence="4">Ribosomal protein S3</fullName>
    </submittedName>
</protein>
<dbReference type="EMBL" id="MW292567">
    <property type="protein sequence ID" value="QRM91053.1"/>
    <property type="molecule type" value="Genomic_DNA"/>
</dbReference>
<evidence type="ECO:0000256" key="1">
    <source>
        <dbReference type="ARBA" id="ARBA00010761"/>
    </source>
</evidence>
<keyword evidence="4" id="KW-0496">Mitochondrion</keyword>
<dbReference type="GO" id="GO:0005840">
    <property type="term" value="C:ribosome"/>
    <property type="evidence" value="ECO:0007669"/>
    <property type="project" value="UniProtKB-KW"/>
</dbReference>
<evidence type="ECO:0000256" key="3">
    <source>
        <dbReference type="ARBA" id="ARBA00023274"/>
    </source>
</evidence>
<geneLocation type="mitochondrion" evidence="4"/>
<organism evidence="4">
    <name type="scientific">Polyopes lancifolius</name>
    <dbReference type="NCBI Taxonomy" id="194517"/>
    <lineage>
        <taxon>Eukaryota</taxon>
        <taxon>Rhodophyta</taxon>
        <taxon>Florideophyceae</taxon>
        <taxon>Rhodymeniophycidae</taxon>
        <taxon>Halymeniales</taxon>
        <taxon>Halymeniaceae</taxon>
        <taxon>Polyopes</taxon>
    </lineage>
</organism>
<evidence type="ECO:0000313" key="4">
    <source>
        <dbReference type="EMBL" id="QRM91053.1"/>
    </source>
</evidence>
<gene>
    <name evidence="4" type="primary">rps3</name>
    <name evidence="4" type="ORF">Poly.lanc.mt_002</name>
</gene>
<evidence type="ECO:0000256" key="2">
    <source>
        <dbReference type="ARBA" id="ARBA00022980"/>
    </source>
</evidence>
<sequence length="227" mass="26396">MAQKINPISLRLGLIQVWDSTLQNYGKLYINYSTILHSQLQIYQFLIHFFSFNKLLLGSKQLSHSSDKVLLNITHSNLIQGSDKNLLVQPPGFSNHFNGKILTRLYLRLQWFSTVDLVFNYVQYLLKQNIPLNKIFLNLCRLFENQLNSKKILYSTHGPIIGNLRGFKIRLSGRFDNSRNQMAKSIKYKVGSLSLMKLQSHVEFKNSEISTKLGTCGLQLWLFYEIY</sequence>
<dbReference type="SUPFAM" id="SSF54821">
    <property type="entry name" value="Ribosomal protein S3 C-terminal domain"/>
    <property type="match status" value="1"/>
</dbReference>
<reference evidence="4" key="1">
    <citation type="submission" date="2020-11" db="EMBL/GenBank/DDBJ databases">
        <title>Complete mitochondrial genome of Polyopes lancifolius and comparison with related species in Halymeniales (Rhodophyta).</title>
        <authorList>
            <person name="Kim S.Y."/>
        </authorList>
    </citation>
    <scope>NUCLEOTIDE SEQUENCE</scope>
</reference>
<dbReference type="RefSeq" id="YP_010164458.1">
    <property type="nucleotide sequence ID" value="NC_057487.1"/>
</dbReference>
<keyword evidence="3" id="KW-0687">Ribonucleoprotein</keyword>
<dbReference type="AlphaFoldDB" id="A0A891T0R9"/>
<accession>A0A891T0R9</accession>
<dbReference type="GeneID" id="67268159"/>
<dbReference type="InterPro" id="IPR036419">
    <property type="entry name" value="Ribosomal_S3_C_sf"/>
</dbReference>
<dbReference type="Gene3D" id="3.30.1140.32">
    <property type="entry name" value="Ribosomal protein S3, C-terminal domain"/>
    <property type="match status" value="1"/>
</dbReference>
<name>A0A891T0R9_9FLOR</name>